<dbReference type="Proteomes" id="UP000626210">
    <property type="component" value="Unassembled WGS sequence"/>
</dbReference>
<reference evidence="4" key="1">
    <citation type="journal article" date="2019" name="Int. J. Syst. Evol. Microbiol.">
        <title>The Global Catalogue of Microorganisms (GCM) 10K type strain sequencing project: providing services to taxonomists for standard genome sequencing and annotation.</title>
        <authorList>
            <consortium name="The Broad Institute Genomics Platform"/>
            <consortium name="The Broad Institute Genome Sequencing Center for Infectious Disease"/>
            <person name="Wu L."/>
            <person name="Ma J."/>
        </authorList>
    </citation>
    <scope>NUCLEOTIDE SEQUENCE [LARGE SCALE GENOMIC DNA]</scope>
    <source>
        <strain evidence="4">KCTC 23314</strain>
    </source>
</reference>
<keyword evidence="4" id="KW-1185">Reference proteome</keyword>
<evidence type="ECO:0000313" key="3">
    <source>
        <dbReference type="EMBL" id="GHC83439.1"/>
    </source>
</evidence>
<dbReference type="InterPro" id="IPR002145">
    <property type="entry name" value="CopG"/>
</dbReference>
<dbReference type="Pfam" id="PF01402">
    <property type="entry name" value="RHH_1"/>
    <property type="match status" value="1"/>
</dbReference>
<dbReference type="InterPro" id="IPR010985">
    <property type="entry name" value="Ribbon_hlx_hlx"/>
</dbReference>
<accession>A0ABQ3G2N2</accession>
<dbReference type="SUPFAM" id="SSF47598">
    <property type="entry name" value="Ribbon-helix-helix"/>
    <property type="match status" value="1"/>
</dbReference>
<name>A0ABQ3G2N2_9BURK</name>
<feature type="region of interest" description="Disordered" evidence="1">
    <location>
        <begin position="61"/>
        <end position="87"/>
    </location>
</feature>
<evidence type="ECO:0000313" key="4">
    <source>
        <dbReference type="Proteomes" id="UP000626210"/>
    </source>
</evidence>
<gene>
    <name evidence="3" type="ORF">GCM10007320_27090</name>
</gene>
<dbReference type="EMBL" id="BMYK01000007">
    <property type="protein sequence ID" value="GHC83439.1"/>
    <property type="molecule type" value="Genomic_DNA"/>
</dbReference>
<evidence type="ECO:0000256" key="1">
    <source>
        <dbReference type="SAM" id="MobiDB-lite"/>
    </source>
</evidence>
<organism evidence="3 4">
    <name type="scientific">Pseudorhodoferax aquiterrae</name>
    <dbReference type="NCBI Taxonomy" id="747304"/>
    <lineage>
        <taxon>Bacteria</taxon>
        <taxon>Pseudomonadati</taxon>
        <taxon>Pseudomonadota</taxon>
        <taxon>Betaproteobacteria</taxon>
        <taxon>Burkholderiales</taxon>
        <taxon>Comamonadaceae</taxon>
    </lineage>
</organism>
<protein>
    <recommendedName>
        <fullName evidence="2">Ribbon-helix-helix protein CopG domain-containing protein</fullName>
    </recommendedName>
</protein>
<evidence type="ECO:0000259" key="2">
    <source>
        <dbReference type="Pfam" id="PF01402"/>
    </source>
</evidence>
<sequence length="87" mass="9463">MTVTIKLEATLEERLRQRAASTGRSTSDVVRAALQSYLAQPEAEAPRSAYAMGEDLFGRHQGPADLAQGRKQRAADAWAARHARRGG</sequence>
<comment type="caution">
    <text evidence="3">The sequence shown here is derived from an EMBL/GenBank/DDBJ whole genome shotgun (WGS) entry which is preliminary data.</text>
</comment>
<dbReference type="RefSeq" id="WP_189687482.1">
    <property type="nucleotide sequence ID" value="NZ_BMYK01000007.1"/>
</dbReference>
<proteinExistence type="predicted"/>
<feature type="domain" description="Ribbon-helix-helix protein CopG" evidence="2">
    <location>
        <begin position="2"/>
        <end position="40"/>
    </location>
</feature>